<proteinExistence type="predicted"/>
<dbReference type="Proteomes" id="UP000674318">
    <property type="component" value="Unassembled WGS sequence"/>
</dbReference>
<reference evidence="3 4" key="1">
    <citation type="submission" date="2021-02" db="EMBL/GenBank/DDBJ databases">
        <title>Porcisia hertigi Genome sequencing and assembly.</title>
        <authorList>
            <person name="Almutairi H."/>
            <person name="Gatherer D."/>
        </authorList>
    </citation>
    <scope>NUCLEOTIDE SEQUENCE [LARGE SCALE GENOMIC DNA]</scope>
    <source>
        <strain evidence="3 4">C119</strain>
    </source>
</reference>
<keyword evidence="4" id="KW-1185">Reference proteome</keyword>
<dbReference type="KEGG" id="phet:94292802"/>
<evidence type="ECO:0000256" key="1">
    <source>
        <dbReference type="SAM" id="Coils"/>
    </source>
</evidence>
<keyword evidence="1" id="KW-0175">Coiled coil</keyword>
<gene>
    <name evidence="3" type="ORF">JKF63_06776</name>
</gene>
<dbReference type="AlphaFoldDB" id="A0A836LEP0"/>
<sequence>MSSLIRCTDDLLHQKAVQSSHYERLERQLLDGERCRRAAILALRQRAADVKRRGKDVVELRHENQQLSDQLSQHALQLAALQCRNTKAKRRESVAVERLQDGIRTFSGHPARIVLLVQALRTQNELRRAGQRFSRALQLLRGALRIRREALVFVSQSAGVLRSQAILHARLTAALSERTAWCLETHQAAASRLEAATAARVGRVMKEQRLAEQNFLVVDAEAGLLSIYTEVLDDYCGAAKAVVAGLSDAIDTGYAHLSAMNLMLQEKAAAVAEAKRTLTEQQAAHSEASTLHQRQLAQATEEISATAARERFANTRAAELQRLVHCTEKQTEPLARRVYALGFLMSLCEHQQLRLSRQSTTETEERLKAHVELVELRRRHEDRLERLRVAREAAEKTAAQDSLFSREAQGRKSTVDLEGDEWRLLYAQLVRDVCCAKADASAVAAAIARSARRTPAAGGGERGLSGRCSQRKRVRAERSSHITKTAASRRQKAALEAVASLTLTASQHSSIGYHAATHADEGATLADSTAQEHRGGAARAMAHVISTPTPQLRAPSTLRPSYRLTSMKSSAITQKATGAAPAAAEVRSNVSRGKKKASVRAMHVAEHVFDIPVTTAAACASTLSPFTSAVSEEPSDSSLSLVGSRKNPAAGPDAGSSASDVRLSTPSPSPRCPPGRCTVAAPAVAAVRPLPRPLVRQGCGDAHSGAPSHFSDSALTSALFACTPRCITIGGDGGHAPAHPSFPPHFTGSSAALPSAGIRSRVSHTKMSSRTAKSKAVPPPRRRGPLLATPAADFGEDLFADLFS</sequence>
<dbReference type="RefSeq" id="XP_067758618.1">
    <property type="nucleotide sequence ID" value="XM_067902725.1"/>
</dbReference>
<feature type="region of interest" description="Disordered" evidence="2">
    <location>
        <begin position="627"/>
        <end position="674"/>
    </location>
</feature>
<evidence type="ECO:0000313" key="3">
    <source>
        <dbReference type="EMBL" id="KAG5509466.1"/>
    </source>
</evidence>
<protein>
    <submittedName>
        <fullName evidence="3">Uncharacterized protein</fullName>
    </submittedName>
</protein>
<dbReference type="GeneID" id="94292802"/>
<name>A0A836LEP0_9TRYP</name>
<evidence type="ECO:0000256" key="2">
    <source>
        <dbReference type="SAM" id="MobiDB-lite"/>
    </source>
</evidence>
<feature type="compositionally biased region" description="Polar residues" evidence="2">
    <location>
        <begin position="627"/>
        <end position="641"/>
    </location>
</feature>
<feature type="region of interest" description="Disordered" evidence="2">
    <location>
        <begin position="757"/>
        <end position="789"/>
    </location>
</feature>
<dbReference type="OrthoDB" id="267725at2759"/>
<feature type="region of interest" description="Disordered" evidence="2">
    <location>
        <begin position="452"/>
        <end position="481"/>
    </location>
</feature>
<comment type="caution">
    <text evidence="3">The sequence shown here is derived from an EMBL/GenBank/DDBJ whole genome shotgun (WGS) entry which is preliminary data.</text>
</comment>
<accession>A0A836LEP0</accession>
<evidence type="ECO:0000313" key="4">
    <source>
        <dbReference type="Proteomes" id="UP000674318"/>
    </source>
</evidence>
<feature type="compositionally biased region" description="Low complexity" evidence="2">
    <location>
        <begin position="648"/>
        <end position="660"/>
    </location>
</feature>
<dbReference type="EMBL" id="JAFJZO010000014">
    <property type="protein sequence ID" value="KAG5509466.1"/>
    <property type="molecule type" value="Genomic_DNA"/>
</dbReference>
<organism evidence="3 4">
    <name type="scientific">Porcisia hertigi</name>
    <dbReference type="NCBI Taxonomy" id="2761500"/>
    <lineage>
        <taxon>Eukaryota</taxon>
        <taxon>Discoba</taxon>
        <taxon>Euglenozoa</taxon>
        <taxon>Kinetoplastea</taxon>
        <taxon>Metakinetoplastina</taxon>
        <taxon>Trypanosomatida</taxon>
        <taxon>Trypanosomatidae</taxon>
        <taxon>Leishmaniinae</taxon>
        <taxon>Porcisia</taxon>
    </lineage>
</organism>
<feature type="coiled-coil region" evidence="1">
    <location>
        <begin position="57"/>
        <end position="84"/>
    </location>
</feature>